<keyword evidence="2" id="KW-1185">Reference proteome</keyword>
<comment type="caution">
    <text evidence="1">The sequence shown here is derived from an EMBL/GenBank/DDBJ whole genome shotgun (WGS) entry which is preliminary data.</text>
</comment>
<name>A0ACB7TV11_HYAAI</name>
<gene>
    <name evidence="1" type="ORF">HPB50_026869</name>
</gene>
<evidence type="ECO:0000313" key="2">
    <source>
        <dbReference type="Proteomes" id="UP000821845"/>
    </source>
</evidence>
<dbReference type="EMBL" id="CM023481">
    <property type="protein sequence ID" value="KAH6948894.1"/>
    <property type="molecule type" value="Genomic_DNA"/>
</dbReference>
<accession>A0ACB7TV11</accession>
<evidence type="ECO:0000313" key="1">
    <source>
        <dbReference type="EMBL" id="KAH6948894.1"/>
    </source>
</evidence>
<sequence>MRSSIDTSPSGTLNKKQFSLTGKLNVKAMASGRCRAPRWLKQPSGTGGVSGRLVTCSSRCTLVSAGQPGSAAGAASPRFRSVGCSADGSGRSGGLREHHRLSKVVPDHGVGAVARPGGAGNHSRTRLT</sequence>
<proteinExistence type="predicted"/>
<protein>
    <submittedName>
        <fullName evidence="1">Uncharacterized protein</fullName>
    </submittedName>
</protein>
<dbReference type="Proteomes" id="UP000821845">
    <property type="component" value="Chromosome 1"/>
</dbReference>
<organism evidence="1 2">
    <name type="scientific">Hyalomma asiaticum</name>
    <name type="common">Tick</name>
    <dbReference type="NCBI Taxonomy" id="266040"/>
    <lineage>
        <taxon>Eukaryota</taxon>
        <taxon>Metazoa</taxon>
        <taxon>Ecdysozoa</taxon>
        <taxon>Arthropoda</taxon>
        <taxon>Chelicerata</taxon>
        <taxon>Arachnida</taxon>
        <taxon>Acari</taxon>
        <taxon>Parasitiformes</taxon>
        <taxon>Ixodida</taxon>
        <taxon>Ixodoidea</taxon>
        <taxon>Ixodidae</taxon>
        <taxon>Hyalomminae</taxon>
        <taxon>Hyalomma</taxon>
    </lineage>
</organism>
<reference evidence="1" key="1">
    <citation type="submission" date="2020-05" db="EMBL/GenBank/DDBJ databases">
        <title>Large-scale comparative analyses of tick genomes elucidate their genetic diversity and vector capacities.</title>
        <authorList>
            <person name="Jia N."/>
            <person name="Wang J."/>
            <person name="Shi W."/>
            <person name="Du L."/>
            <person name="Sun Y."/>
            <person name="Zhan W."/>
            <person name="Jiang J."/>
            <person name="Wang Q."/>
            <person name="Zhang B."/>
            <person name="Ji P."/>
            <person name="Sakyi L.B."/>
            <person name="Cui X."/>
            <person name="Yuan T."/>
            <person name="Jiang B."/>
            <person name="Yang W."/>
            <person name="Lam T.T.-Y."/>
            <person name="Chang Q."/>
            <person name="Ding S."/>
            <person name="Wang X."/>
            <person name="Zhu J."/>
            <person name="Ruan X."/>
            <person name="Zhao L."/>
            <person name="Wei J."/>
            <person name="Que T."/>
            <person name="Du C."/>
            <person name="Cheng J."/>
            <person name="Dai P."/>
            <person name="Han X."/>
            <person name="Huang E."/>
            <person name="Gao Y."/>
            <person name="Liu J."/>
            <person name="Shao H."/>
            <person name="Ye R."/>
            <person name="Li L."/>
            <person name="Wei W."/>
            <person name="Wang X."/>
            <person name="Wang C."/>
            <person name="Yang T."/>
            <person name="Huo Q."/>
            <person name="Li W."/>
            <person name="Guo W."/>
            <person name="Chen H."/>
            <person name="Zhou L."/>
            <person name="Ni X."/>
            <person name="Tian J."/>
            <person name="Zhou Y."/>
            <person name="Sheng Y."/>
            <person name="Liu T."/>
            <person name="Pan Y."/>
            <person name="Xia L."/>
            <person name="Li J."/>
            <person name="Zhao F."/>
            <person name="Cao W."/>
        </authorList>
    </citation>
    <scope>NUCLEOTIDE SEQUENCE</scope>
    <source>
        <strain evidence="1">Hyas-2018</strain>
    </source>
</reference>